<feature type="compositionally biased region" description="Basic and acidic residues" evidence="1">
    <location>
        <begin position="1"/>
        <end position="24"/>
    </location>
</feature>
<name>A0A556VA63_BAGYA</name>
<keyword evidence="3" id="KW-1185">Reference proteome</keyword>
<reference evidence="2 3" key="1">
    <citation type="journal article" date="2019" name="Genome Biol. Evol.">
        <title>Whole-Genome Sequencing of the Giant Devil Catfish, Bagarius yarrelli.</title>
        <authorList>
            <person name="Jiang W."/>
            <person name="Lv Y."/>
            <person name="Cheng L."/>
            <person name="Yang K."/>
            <person name="Chao B."/>
            <person name="Wang X."/>
            <person name="Li Y."/>
            <person name="Pan X."/>
            <person name="You X."/>
            <person name="Zhang Y."/>
            <person name="Yang J."/>
            <person name="Li J."/>
            <person name="Zhang X."/>
            <person name="Liu S."/>
            <person name="Sun C."/>
            <person name="Yang J."/>
            <person name="Shi Q."/>
        </authorList>
    </citation>
    <scope>NUCLEOTIDE SEQUENCE [LARGE SCALE GENOMIC DNA]</scope>
    <source>
        <strain evidence="2">JWS20170419001</strain>
        <tissue evidence="2">Muscle</tissue>
    </source>
</reference>
<feature type="region of interest" description="Disordered" evidence="1">
    <location>
        <begin position="1"/>
        <end position="85"/>
    </location>
</feature>
<evidence type="ECO:0000313" key="2">
    <source>
        <dbReference type="EMBL" id="TTC73826.1"/>
    </source>
</evidence>
<sequence length="179" mass="19534">MRERDFMPNVERGKPATYTGDKKAKMARRPTKSGLIWKPTSHGTGLWVPGGTKGNNSASVNISTGLNGTSTNYTQADNGTSANGTQIDFSFNATGAENESAEGNPTLRSYSAAIKYTPASDQINQNAFKQYRSDPNSVSDTSPSDAKREKRDAVPEKYLRPRKESSEPEQSRQEGPKRV</sequence>
<feature type="compositionally biased region" description="Polar residues" evidence="1">
    <location>
        <begin position="54"/>
        <end position="85"/>
    </location>
</feature>
<gene>
    <name evidence="2" type="ORF">Baya_14734</name>
</gene>
<feature type="region of interest" description="Disordered" evidence="1">
    <location>
        <begin position="120"/>
        <end position="179"/>
    </location>
</feature>
<dbReference type="AlphaFoldDB" id="A0A556VA63"/>
<dbReference type="OrthoDB" id="8113027at2759"/>
<feature type="compositionally biased region" description="Basic and acidic residues" evidence="1">
    <location>
        <begin position="145"/>
        <end position="179"/>
    </location>
</feature>
<dbReference type="EMBL" id="VCAZ01000177">
    <property type="protein sequence ID" value="TTC73826.1"/>
    <property type="molecule type" value="Genomic_DNA"/>
</dbReference>
<organism evidence="2 3">
    <name type="scientific">Bagarius yarrelli</name>
    <name type="common">Goonch</name>
    <name type="synonym">Bagrus yarrelli</name>
    <dbReference type="NCBI Taxonomy" id="175774"/>
    <lineage>
        <taxon>Eukaryota</taxon>
        <taxon>Metazoa</taxon>
        <taxon>Chordata</taxon>
        <taxon>Craniata</taxon>
        <taxon>Vertebrata</taxon>
        <taxon>Euteleostomi</taxon>
        <taxon>Actinopterygii</taxon>
        <taxon>Neopterygii</taxon>
        <taxon>Teleostei</taxon>
        <taxon>Ostariophysi</taxon>
        <taxon>Siluriformes</taxon>
        <taxon>Sisoridae</taxon>
        <taxon>Sisorinae</taxon>
        <taxon>Bagarius</taxon>
    </lineage>
</organism>
<proteinExistence type="predicted"/>
<evidence type="ECO:0000256" key="1">
    <source>
        <dbReference type="SAM" id="MobiDB-lite"/>
    </source>
</evidence>
<comment type="caution">
    <text evidence="2">The sequence shown here is derived from an EMBL/GenBank/DDBJ whole genome shotgun (WGS) entry which is preliminary data.</text>
</comment>
<dbReference type="Proteomes" id="UP000319801">
    <property type="component" value="Unassembled WGS sequence"/>
</dbReference>
<accession>A0A556VA63</accession>
<evidence type="ECO:0000313" key="3">
    <source>
        <dbReference type="Proteomes" id="UP000319801"/>
    </source>
</evidence>
<protein>
    <submittedName>
        <fullName evidence="2">Uncharacterized protein</fullName>
    </submittedName>
</protein>
<feature type="compositionally biased region" description="Polar residues" evidence="1">
    <location>
        <begin position="120"/>
        <end position="144"/>
    </location>
</feature>